<evidence type="ECO:0000313" key="5">
    <source>
        <dbReference type="Proteomes" id="UP000006380"/>
    </source>
</evidence>
<sequence>MAKRTAVIDLGSNSMRMAIFERTSRWAFFILGEYKMRVRLGEGGYDSSNEISEKSMQKAYEALAEFKNIAKSYKCTKILCVGTSALRDAPNSTEFISMIRKKLGIGIRVIDGKAEATYGAIAAKNLLCPLDEGVTIDIGGGSTELARISGGKIVDTVSLDVGTVRVKELFFDSKNTAKLPNFLAQITAKIPANFKCQNLIAIGGSLRAISGSIMSGSGYPLATLHGFCYKLSEQKNFIQSIADSSVLELNKFPIKKDRYDTIREGAHIFLAMSAALEAKNIYTSGVGVREGVFLSDFLRPSMKFPQNFNPSIKSLQDRFMLTDNKAVTRYAKEIFLSLSKIHKLKDEHLNALLVASKLYNVGQDIGFYGDHKNSAYIILNGLNFGFSHEQKALIAAIIGTNGKKIIYEFERYKNLLPKPECIRWLSFMLSLAKALNINCAAAKLGFEFTGHTLKIYGAKNLAMAKDEIKKIAKPEIFAISFI</sequence>
<accession>A7H062</accession>
<keyword evidence="1 4" id="KW-0378">Hydrolase</keyword>
<protein>
    <submittedName>
        <fullName evidence="4">Guanosine-5'-triphosphate, 3'-diphosphate pyrophosphatase</fullName>
        <ecNumber evidence="4">3.6.1.40</ecNumber>
    </submittedName>
</protein>
<dbReference type="Pfam" id="PF02541">
    <property type="entry name" value="Ppx-GppA"/>
    <property type="match status" value="1"/>
</dbReference>
<dbReference type="Gene3D" id="3.30.420.40">
    <property type="match status" value="1"/>
</dbReference>
<feature type="domain" description="Ppx/GppA phosphatase N-terminal" evidence="2">
    <location>
        <begin position="28"/>
        <end position="298"/>
    </location>
</feature>
<dbReference type="CDD" id="cd24052">
    <property type="entry name" value="ASKHA_NBD_HpPPX-GppA-like"/>
    <property type="match status" value="1"/>
</dbReference>
<dbReference type="SUPFAM" id="SSF109604">
    <property type="entry name" value="HD-domain/PDEase-like"/>
    <property type="match status" value="1"/>
</dbReference>
<organism evidence="4 5">
    <name type="scientific">Campylobacter curvus (strain 525.92)</name>
    <dbReference type="NCBI Taxonomy" id="360105"/>
    <lineage>
        <taxon>Bacteria</taxon>
        <taxon>Pseudomonadati</taxon>
        <taxon>Campylobacterota</taxon>
        <taxon>Epsilonproteobacteria</taxon>
        <taxon>Campylobacterales</taxon>
        <taxon>Campylobacteraceae</taxon>
        <taxon>Campylobacter</taxon>
    </lineage>
</organism>
<dbReference type="RefSeq" id="WP_011992654.1">
    <property type="nucleotide sequence ID" value="NC_009715.2"/>
</dbReference>
<reference evidence="4" key="1">
    <citation type="submission" date="2016-07" db="EMBL/GenBank/DDBJ databases">
        <title>Comparative genomics of the Campylobacter concisus group.</title>
        <authorList>
            <person name="Miller W.G."/>
            <person name="Yee E."/>
            <person name="Chapman M.H."/>
            <person name="Huynh S."/>
            <person name="Bono J.L."/>
            <person name="On S.L.W."/>
            <person name="StLeger J."/>
            <person name="Foster G."/>
            <person name="Parker C.T."/>
        </authorList>
    </citation>
    <scope>NUCLEOTIDE SEQUENCE</scope>
    <source>
        <strain evidence="4">525.92</strain>
    </source>
</reference>
<dbReference type="SUPFAM" id="SSF53067">
    <property type="entry name" value="Actin-like ATPase domain"/>
    <property type="match status" value="2"/>
</dbReference>
<dbReference type="HOGENOM" id="CLU_025908_4_2_7"/>
<dbReference type="InterPro" id="IPR030673">
    <property type="entry name" value="PyroPPase_GppA_Ppx"/>
</dbReference>
<gene>
    <name evidence="4" type="primary">gppA</name>
    <name evidence="4" type="ORF">CCV52592_1691</name>
</gene>
<dbReference type="Gene3D" id="3.30.420.150">
    <property type="entry name" value="Exopolyphosphatase. Domain 2"/>
    <property type="match status" value="1"/>
</dbReference>
<dbReference type="PANTHER" id="PTHR30005">
    <property type="entry name" value="EXOPOLYPHOSPHATASE"/>
    <property type="match status" value="1"/>
</dbReference>
<feature type="domain" description="Ppx/GppA phosphatase C-terminal" evidence="3">
    <location>
        <begin position="311"/>
        <end position="436"/>
    </location>
</feature>
<dbReference type="AlphaFoldDB" id="A7H062"/>
<dbReference type="InterPro" id="IPR003695">
    <property type="entry name" value="Ppx_GppA_N"/>
</dbReference>
<dbReference type="PIRSF" id="PIRSF001267">
    <property type="entry name" value="Pyrophosphatase_GppA_Ppx"/>
    <property type="match status" value="1"/>
</dbReference>
<dbReference type="Proteomes" id="UP000006380">
    <property type="component" value="Chromosome"/>
</dbReference>
<dbReference type="PANTHER" id="PTHR30005:SF0">
    <property type="entry name" value="RETROGRADE REGULATION PROTEIN 2"/>
    <property type="match status" value="1"/>
</dbReference>
<dbReference type="STRING" id="360105.CCV52592_1691"/>
<evidence type="ECO:0000259" key="3">
    <source>
        <dbReference type="Pfam" id="PF21447"/>
    </source>
</evidence>
<dbReference type="KEGG" id="ccv:CCV52592_1691"/>
<dbReference type="EC" id="3.6.1.40" evidence="4"/>
<dbReference type="InterPro" id="IPR050273">
    <property type="entry name" value="GppA/Ppx_hydrolase"/>
</dbReference>
<dbReference type="InterPro" id="IPR043129">
    <property type="entry name" value="ATPase_NBD"/>
</dbReference>
<dbReference type="InterPro" id="IPR048950">
    <property type="entry name" value="Ppx_GppA_C"/>
</dbReference>
<evidence type="ECO:0000313" key="4">
    <source>
        <dbReference type="EMBL" id="EAU01057.1"/>
    </source>
</evidence>
<evidence type="ECO:0000259" key="2">
    <source>
        <dbReference type="Pfam" id="PF02541"/>
    </source>
</evidence>
<proteinExistence type="predicted"/>
<evidence type="ECO:0000256" key="1">
    <source>
        <dbReference type="ARBA" id="ARBA00022801"/>
    </source>
</evidence>
<keyword evidence="5" id="KW-1185">Reference proteome</keyword>
<dbReference type="EMBL" id="CP000767">
    <property type="protein sequence ID" value="EAU01057.1"/>
    <property type="molecule type" value="Genomic_DNA"/>
</dbReference>
<name>A7H062_CAMC5</name>
<dbReference type="Pfam" id="PF21447">
    <property type="entry name" value="Ppx-GppA_III"/>
    <property type="match status" value="1"/>
</dbReference>
<dbReference type="GO" id="GO:0008894">
    <property type="term" value="F:guanosine-5'-triphosphate,3'-diphosphate diphosphatase activity"/>
    <property type="evidence" value="ECO:0007669"/>
    <property type="project" value="UniProtKB-EC"/>
</dbReference>
<dbReference type="OrthoDB" id="9793035at2"/>
<dbReference type="Gene3D" id="1.10.3210.10">
    <property type="entry name" value="Hypothetical protein af1432"/>
    <property type="match status" value="1"/>
</dbReference>